<dbReference type="InterPro" id="IPR004513">
    <property type="entry name" value="FtsX"/>
</dbReference>
<evidence type="ECO:0000256" key="7">
    <source>
        <dbReference type="ARBA" id="ARBA00022989"/>
    </source>
</evidence>
<dbReference type="InterPro" id="IPR058204">
    <property type="entry name" value="FtsX_firmicutes-type"/>
</dbReference>
<evidence type="ECO:0000256" key="10">
    <source>
        <dbReference type="PIRNR" id="PIRNR003097"/>
    </source>
</evidence>
<evidence type="ECO:0000256" key="3">
    <source>
        <dbReference type="ARBA" id="ARBA00021907"/>
    </source>
</evidence>
<comment type="similarity">
    <text evidence="2 10">Belongs to the ABC-4 integral membrane protein family. FtsX subfamily.</text>
</comment>
<dbReference type="GO" id="GO:0051301">
    <property type="term" value="P:cell division"/>
    <property type="evidence" value="ECO:0007669"/>
    <property type="project" value="UniProtKB-KW"/>
</dbReference>
<dbReference type="RefSeq" id="WP_262398101.1">
    <property type="nucleotide sequence ID" value="NZ_JACRTC010000006.1"/>
</dbReference>
<dbReference type="EMBL" id="JACRTC010000006">
    <property type="protein sequence ID" value="MBC8571011.1"/>
    <property type="molecule type" value="Genomic_DNA"/>
</dbReference>
<keyword evidence="9 10" id="KW-0131">Cell cycle</keyword>
<dbReference type="InterPro" id="IPR003838">
    <property type="entry name" value="ABC3_permease_C"/>
</dbReference>
<dbReference type="InterPro" id="IPR040690">
    <property type="entry name" value="FtsX_ECD"/>
</dbReference>
<dbReference type="Gene3D" id="3.30.70.3040">
    <property type="match status" value="1"/>
</dbReference>
<dbReference type="PIRSF" id="PIRSF003097">
    <property type="entry name" value="FtsX"/>
    <property type="match status" value="1"/>
</dbReference>
<proteinExistence type="inferred from homology"/>
<dbReference type="Pfam" id="PF18075">
    <property type="entry name" value="FtsX_ECD"/>
    <property type="match status" value="1"/>
</dbReference>
<evidence type="ECO:0000256" key="6">
    <source>
        <dbReference type="ARBA" id="ARBA00022692"/>
    </source>
</evidence>
<feature type="transmembrane region" description="Helical" evidence="11">
    <location>
        <begin position="225"/>
        <end position="250"/>
    </location>
</feature>
<dbReference type="Pfam" id="PF02687">
    <property type="entry name" value="FtsX"/>
    <property type="match status" value="1"/>
</dbReference>
<evidence type="ECO:0000259" key="13">
    <source>
        <dbReference type="Pfam" id="PF18075"/>
    </source>
</evidence>
<reference evidence="14" key="1">
    <citation type="submission" date="2020-08" db="EMBL/GenBank/DDBJ databases">
        <title>Genome public.</title>
        <authorList>
            <person name="Liu C."/>
            <person name="Sun Q."/>
        </authorList>
    </citation>
    <scope>NUCLEOTIDE SEQUENCE</scope>
    <source>
        <strain evidence="14">NSJ-54</strain>
    </source>
</reference>
<evidence type="ECO:0000256" key="4">
    <source>
        <dbReference type="ARBA" id="ARBA00022475"/>
    </source>
</evidence>
<dbReference type="AlphaFoldDB" id="A0A926EFA7"/>
<feature type="domain" description="FtsX extracellular" evidence="13">
    <location>
        <begin position="60"/>
        <end position="150"/>
    </location>
</feature>
<keyword evidence="5 10" id="KW-0132">Cell division</keyword>
<keyword evidence="4 10" id="KW-1003">Cell membrane</keyword>
<dbReference type="Proteomes" id="UP000660861">
    <property type="component" value="Unassembled WGS sequence"/>
</dbReference>
<evidence type="ECO:0000256" key="11">
    <source>
        <dbReference type="SAM" id="Phobius"/>
    </source>
</evidence>
<gene>
    <name evidence="14" type="ORF">H8709_09245</name>
</gene>
<feature type="transmembrane region" description="Helical" evidence="11">
    <location>
        <begin position="277"/>
        <end position="297"/>
    </location>
</feature>
<dbReference type="PROSITE" id="PS51257">
    <property type="entry name" value="PROKAR_LIPOPROTEIN"/>
    <property type="match status" value="1"/>
</dbReference>
<sequence>MKASSFRYLLKEGFRGFWVNRLMSLASIGVLVACMLLIGAAVLASININSMVGYVEDQNEMVVFVKEDVSDSEVKEVEKALNQVDNLSEVVFVSKEAALEETLKSVGEQDEFFEDLKDQNPMPFSFKVKVQDLERLSETQREVEQVAGVDYARAPTEIAGTLTTIERIVYVAGVAIVGILLVVSMIIISNTIKITVFNRRKEINIMKYVGATDGFIRMPFLVEGIILGLISAILSFFLLWGGYTLLINYIGSAPLSSQWIREVFMSVVPFTTVAKELAIGFGVGGVGLGALGSLIFVRKYLKV</sequence>
<evidence type="ECO:0000256" key="8">
    <source>
        <dbReference type="ARBA" id="ARBA00023136"/>
    </source>
</evidence>
<keyword evidence="15" id="KW-1185">Reference proteome</keyword>
<comment type="caution">
    <text evidence="14">The sequence shown here is derived from an EMBL/GenBank/DDBJ whole genome shotgun (WGS) entry which is preliminary data.</text>
</comment>
<keyword evidence="7 11" id="KW-1133">Transmembrane helix</keyword>
<keyword evidence="8 10" id="KW-0472">Membrane</keyword>
<dbReference type="PANTHER" id="PTHR47755:SF1">
    <property type="entry name" value="CELL DIVISION PROTEIN FTSX"/>
    <property type="match status" value="1"/>
</dbReference>
<organism evidence="14 15">
    <name type="scientific">Zongyangia hominis</name>
    <dbReference type="NCBI Taxonomy" id="2763677"/>
    <lineage>
        <taxon>Bacteria</taxon>
        <taxon>Bacillati</taxon>
        <taxon>Bacillota</taxon>
        <taxon>Clostridia</taxon>
        <taxon>Eubacteriales</taxon>
        <taxon>Oscillospiraceae</taxon>
        <taxon>Zongyangia</taxon>
    </lineage>
</organism>
<dbReference type="GO" id="GO:0005886">
    <property type="term" value="C:plasma membrane"/>
    <property type="evidence" value="ECO:0007669"/>
    <property type="project" value="UniProtKB-SubCell"/>
</dbReference>
<accession>A0A926EFA7</accession>
<evidence type="ECO:0000256" key="5">
    <source>
        <dbReference type="ARBA" id="ARBA00022618"/>
    </source>
</evidence>
<evidence type="ECO:0000313" key="15">
    <source>
        <dbReference type="Proteomes" id="UP000660861"/>
    </source>
</evidence>
<evidence type="ECO:0000256" key="1">
    <source>
        <dbReference type="ARBA" id="ARBA00004651"/>
    </source>
</evidence>
<dbReference type="NCBIfam" id="NF038347">
    <property type="entry name" value="FtsX_Gpos"/>
    <property type="match status" value="1"/>
</dbReference>
<comment type="function">
    <text evidence="10">Part of the ABC transporter FtsEX involved in asymmetric cellular division facilitating the initiation of sporulation.</text>
</comment>
<protein>
    <recommendedName>
        <fullName evidence="3 10">Cell division protein FtsX</fullName>
    </recommendedName>
</protein>
<dbReference type="PANTHER" id="PTHR47755">
    <property type="entry name" value="CELL DIVISION PROTEIN FTSX"/>
    <property type="match status" value="1"/>
</dbReference>
<feature type="transmembrane region" description="Helical" evidence="11">
    <location>
        <begin position="21"/>
        <end position="46"/>
    </location>
</feature>
<comment type="subcellular location">
    <subcellularLocation>
        <location evidence="1">Cell membrane</location>
        <topology evidence="1">Multi-pass membrane protein</topology>
    </subcellularLocation>
</comment>
<evidence type="ECO:0000256" key="9">
    <source>
        <dbReference type="ARBA" id="ARBA00023306"/>
    </source>
</evidence>
<evidence type="ECO:0000313" key="14">
    <source>
        <dbReference type="EMBL" id="MBC8571011.1"/>
    </source>
</evidence>
<feature type="transmembrane region" description="Helical" evidence="11">
    <location>
        <begin position="168"/>
        <end position="192"/>
    </location>
</feature>
<name>A0A926EFA7_9FIRM</name>
<keyword evidence="6 11" id="KW-0812">Transmembrane</keyword>
<evidence type="ECO:0000256" key="2">
    <source>
        <dbReference type="ARBA" id="ARBA00007379"/>
    </source>
</evidence>
<evidence type="ECO:0000259" key="12">
    <source>
        <dbReference type="Pfam" id="PF02687"/>
    </source>
</evidence>
<feature type="domain" description="ABC3 transporter permease C-terminal" evidence="12">
    <location>
        <begin position="175"/>
        <end position="302"/>
    </location>
</feature>